<proteinExistence type="predicted"/>
<reference evidence="2 3" key="1">
    <citation type="submission" date="2023-08" db="EMBL/GenBank/DDBJ databases">
        <title>Black Yeasts Isolated from many extreme environments.</title>
        <authorList>
            <person name="Coleine C."/>
            <person name="Stajich J.E."/>
            <person name="Selbmann L."/>
        </authorList>
    </citation>
    <scope>NUCLEOTIDE SEQUENCE [LARGE SCALE GENOMIC DNA]</scope>
    <source>
        <strain evidence="2 3">CCFEE 5935</strain>
    </source>
</reference>
<dbReference type="Proteomes" id="UP001337655">
    <property type="component" value="Unassembled WGS sequence"/>
</dbReference>
<evidence type="ECO:0000313" key="3">
    <source>
        <dbReference type="Proteomes" id="UP001337655"/>
    </source>
</evidence>
<feature type="compositionally biased region" description="Basic and acidic residues" evidence="1">
    <location>
        <begin position="361"/>
        <end position="370"/>
    </location>
</feature>
<feature type="compositionally biased region" description="Polar residues" evidence="1">
    <location>
        <begin position="93"/>
        <end position="103"/>
    </location>
</feature>
<feature type="compositionally biased region" description="Basic and acidic residues" evidence="1">
    <location>
        <begin position="317"/>
        <end position="336"/>
    </location>
</feature>
<feature type="compositionally biased region" description="Basic and acidic residues" evidence="1">
    <location>
        <begin position="138"/>
        <end position="154"/>
    </location>
</feature>
<dbReference type="GeneID" id="89931428"/>
<feature type="compositionally biased region" description="Polar residues" evidence="1">
    <location>
        <begin position="117"/>
        <end position="127"/>
    </location>
</feature>
<gene>
    <name evidence="2" type="ORF">LTR77_010098</name>
</gene>
<keyword evidence="3" id="KW-1185">Reference proteome</keyword>
<organism evidence="2 3">
    <name type="scientific">Saxophila tyrrhenica</name>
    <dbReference type="NCBI Taxonomy" id="1690608"/>
    <lineage>
        <taxon>Eukaryota</taxon>
        <taxon>Fungi</taxon>
        <taxon>Dikarya</taxon>
        <taxon>Ascomycota</taxon>
        <taxon>Pezizomycotina</taxon>
        <taxon>Dothideomycetes</taxon>
        <taxon>Dothideomycetidae</taxon>
        <taxon>Mycosphaerellales</taxon>
        <taxon>Extremaceae</taxon>
        <taxon>Saxophila</taxon>
    </lineage>
</organism>
<dbReference type="EMBL" id="JAVRRT010000020">
    <property type="protein sequence ID" value="KAK5164402.1"/>
    <property type="molecule type" value="Genomic_DNA"/>
</dbReference>
<feature type="compositionally biased region" description="Basic and acidic residues" evidence="1">
    <location>
        <begin position="50"/>
        <end position="62"/>
    </location>
</feature>
<accession>A0AAV9NZN3</accession>
<dbReference type="RefSeq" id="XP_064654695.1">
    <property type="nucleotide sequence ID" value="XM_064807322.1"/>
</dbReference>
<feature type="compositionally biased region" description="Basic and acidic residues" evidence="1">
    <location>
        <begin position="167"/>
        <end position="183"/>
    </location>
</feature>
<feature type="compositionally biased region" description="Acidic residues" evidence="1">
    <location>
        <begin position="337"/>
        <end position="346"/>
    </location>
</feature>
<evidence type="ECO:0000313" key="2">
    <source>
        <dbReference type="EMBL" id="KAK5164402.1"/>
    </source>
</evidence>
<feature type="compositionally biased region" description="Basic and acidic residues" evidence="1">
    <location>
        <begin position="253"/>
        <end position="278"/>
    </location>
</feature>
<evidence type="ECO:0000256" key="1">
    <source>
        <dbReference type="SAM" id="MobiDB-lite"/>
    </source>
</evidence>
<feature type="compositionally biased region" description="Basic and acidic residues" evidence="1">
    <location>
        <begin position="15"/>
        <end position="41"/>
    </location>
</feature>
<comment type="caution">
    <text evidence="2">The sequence shown here is derived from an EMBL/GenBank/DDBJ whole genome shotgun (WGS) entry which is preliminary data.</text>
</comment>
<sequence length="370" mass="41336">MAPSKDSNAGGRALSDQDLREVNDTLTRDGSRYSWRDEGNREGPASNRPSYDEEIRPRREVRFQNPMTGLPMQDQMMRQHARGQREDGEPLTPIQSLDINDSRSAYDGAADTGYFAGQNNETATLPTYSRPPSYATGAEDRDLSPAAAKREAYRRSGSSPKSKKENKRNDSEEASRKLSPMEKIKRKLTPSSRTKETRDASTGSHESPTPTPSPPEQRKTSAPHPVARARTPSLTQWDRPPLFNDDANMTGTRRVDQKRLGKEEAENKYKGAKREWEWSRGIYRYNSDGSKVPKGGVSDMKPSPLGKQVESQDEVSGGDKKKEAVESQQEIRKDSSDDGSVEDEQEWPLSSEKQVGDADASEQRHQPPPS</sequence>
<dbReference type="AlphaFoldDB" id="A0AAV9NZN3"/>
<name>A0AAV9NZN3_9PEZI</name>
<protein>
    <submittedName>
        <fullName evidence="2">Uncharacterized protein</fullName>
    </submittedName>
</protein>
<feature type="region of interest" description="Disordered" evidence="1">
    <location>
        <begin position="1"/>
        <end position="370"/>
    </location>
</feature>